<dbReference type="GO" id="GO:0017089">
    <property type="term" value="F:glycolipid transfer activity"/>
    <property type="evidence" value="ECO:0007669"/>
    <property type="project" value="TreeGrafter"/>
</dbReference>
<dbReference type="Pfam" id="PF06835">
    <property type="entry name" value="LptC"/>
    <property type="match status" value="1"/>
</dbReference>
<evidence type="ECO:0000313" key="8">
    <source>
        <dbReference type="Proteomes" id="UP000311008"/>
    </source>
</evidence>
<dbReference type="RefSeq" id="WP_140004400.1">
    <property type="nucleotide sequence ID" value="NZ_CP040946.1"/>
</dbReference>
<dbReference type="Proteomes" id="UP000311008">
    <property type="component" value="Chromosome"/>
</dbReference>
<feature type="transmembrane region" description="Helical" evidence="6">
    <location>
        <begin position="6"/>
        <end position="23"/>
    </location>
</feature>
<accession>A0A5B8CVH4</accession>
<dbReference type="Gene3D" id="2.60.450.10">
    <property type="entry name" value="Lipopolysaccharide (LPS) transport protein A like domain"/>
    <property type="match status" value="1"/>
</dbReference>
<evidence type="ECO:0000256" key="1">
    <source>
        <dbReference type="ARBA" id="ARBA00022475"/>
    </source>
</evidence>
<keyword evidence="2" id="KW-0997">Cell inner membrane</keyword>
<dbReference type="InterPro" id="IPR026265">
    <property type="entry name" value="LptC"/>
</dbReference>
<dbReference type="GO" id="GO:0015221">
    <property type="term" value="F:lipopolysaccharide transmembrane transporter activity"/>
    <property type="evidence" value="ECO:0007669"/>
    <property type="project" value="InterPro"/>
</dbReference>
<dbReference type="KEGG" id="mmec:FIU01_11460"/>
<evidence type="ECO:0000313" key="7">
    <source>
        <dbReference type="EMBL" id="QDC45076.1"/>
    </source>
</evidence>
<sequence length="205" mass="23272">MLKHPILLPIALMLFLALLTFWINQTVQEQGLSLSRLSRHDPDYMLYNFVSTRTDASGNTKYVLAAAEMRHFPDNEHTELQRPRFTQFGQDKPYTQIYGQQGTVSANGKMVEFIKQVKVVRQATADKGEMQLQTERLTLEPDIDVAHTDLPVTIRQQPATVITGIGMRFDNKAGTMQLFNRVHVHYERAPVSPASPAKTGKYKGR</sequence>
<evidence type="ECO:0000256" key="2">
    <source>
        <dbReference type="ARBA" id="ARBA00022519"/>
    </source>
</evidence>
<dbReference type="InterPro" id="IPR010664">
    <property type="entry name" value="LipoPS_assembly_LptC-rel"/>
</dbReference>
<dbReference type="EMBL" id="CP040946">
    <property type="protein sequence ID" value="QDC45076.1"/>
    <property type="molecule type" value="Genomic_DNA"/>
</dbReference>
<evidence type="ECO:0000256" key="3">
    <source>
        <dbReference type="ARBA" id="ARBA00022692"/>
    </source>
</evidence>
<dbReference type="PANTHER" id="PTHR37481">
    <property type="entry name" value="LIPOPOLYSACCHARIDE EXPORT SYSTEM PROTEIN LPTC"/>
    <property type="match status" value="1"/>
</dbReference>
<evidence type="ECO:0000256" key="5">
    <source>
        <dbReference type="ARBA" id="ARBA00023136"/>
    </source>
</evidence>
<keyword evidence="1" id="KW-1003">Cell membrane</keyword>
<dbReference type="GO" id="GO:0005886">
    <property type="term" value="C:plasma membrane"/>
    <property type="evidence" value="ECO:0007669"/>
    <property type="project" value="InterPro"/>
</dbReference>
<keyword evidence="4 6" id="KW-1133">Transmembrane helix</keyword>
<keyword evidence="3 6" id="KW-0812">Transmembrane</keyword>
<dbReference type="InterPro" id="IPR052363">
    <property type="entry name" value="LPS_export_LptC"/>
</dbReference>
<keyword evidence="5 6" id="KW-0472">Membrane</keyword>
<dbReference type="OrthoDB" id="8589410at2"/>
<evidence type="ECO:0000256" key="6">
    <source>
        <dbReference type="SAM" id="Phobius"/>
    </source>
</evidence>
<dbReference type="GO" id="GO:0030288">
    <property type="term" value="C:outer membrane-bounded periplasmic space"/>
    <property type="evidence" value="ECO:0007669"/>
    <property type="project" value="TreeGrafter"/>
</dbReference>
<dbReference type="AlphaFoldDB" id="A0A5B8CVH4"/>
<keyword evidence="8" id="KW-1185">Reference proteome</keyword>
<reference evidence="8" key="1">
    <citation type="journal article" date="2019" name="ISME J.">
        <title>Evolution in action: habitat transition from sediment to the pelagial leads to genome streamlining in Methylophilaceae.</title>
        <authorList>
            <person name="Salcher M."/>
            <person name="Schaefle D."/>
            <person name="Kaspar M."/>
            <person name="Neuenschwander S.M."/>
            <person name="Ghai R."/>
        </authorList>
    </citation>
    <scope>NUCLEOTIDE SEQUENCE [LARGE SCALE GENOMIC DNA]</scope>
    <source>
        <strain evidence="8">MMS-M-51</strain>
    </source>
</reference>
<dbReference type="PANTHER" id="PTHR37481:SF1">
    <property type="entry name" value="LIPOPOLYSACCHARIDE EXPORT SYSTEM PROTEIN LPTC"/>
    <property type="match status" value="1"/>
</dbReference>
<proteinExistence type="predicted"/>
<dbReference type="NCBIfam" id="TIGR04409">
    <property type="entry name" value="LptC_YrbK"/>
    <property type="match status" value="1"/>
</dbReference>
<name>A0A5B8CVH4_9PROT</name>
<gene>
    <name evidence="7" type="primary">lptC</name>
    <name evidence="7" type="ORF">FIU01_11460</name>
</gene>
<evidence type="ECO:0000256" key="4">
    <source>
        <dbReference type="ARBA" id="ARBA00022989"/>
    </source>
</evidence>
<protein>
    <submittedName>
        <fullName evidence="7">LPS export ABC transporter periplasmic protein LptC</fullName>
    </submittedName>
</protein>
<organism evidence="7 8">
    <name type="scientific">Methylophilus medardicus</name>
    <dbReference type="NCBI Taxonomy" id="2588534"/>
    <lineage>
        <taxon>Bacteria</taxon>
        <taxon>Pseudomonadati</taxon>
        <taxon>Pseudomonadota</taxon>
        <taxon>Betaproteobacteria</taxon>
        <taxon>Nitrosomonadales</taxon>
        <taxon>Methylophilaceae</taxon>
        <taxon>Methylophilus</taxon>
    </lineage>
</organism>